<evidence type="ECO:0000313" key="1">
    <source>
        <dbReference type="EMBL" id="MET3753102.1"/>
    </source>
</evidence>
<evidence type="ECO:0000313" key="2">
    <source>
        <dbReference type="Proteomes" id="UP001549077"/>
    </source>
</evidence>
<organism evidence="1 2">
    <name type="scientific">Rhizobium binae</name>
    <dbReference type="NCBI Taxonomy" id="1138190"/>
    <lineage>
        <taxon>Bacteria</taxon>
        <taxon>Pseudomonadati</taxon>
        <taxon>Pseudomonadota</taxon>
        <taxon>Alphaproteobacteria</taxon>
        <taxon>Hyphomicrobiales</taxon>
        <taxon>Rhizobiaceae</taxon>
        <taxon>Rhizobium/Agrobacterium group</taxon>
        <taxon>Rhizobium</taxon>
    </lineage>
</organism>
<gene>
    <name evidence="1" type="ORF">ABID08_000441</name>
</gene>
<dbReference type="Proteomes" id="UP001549077">
    <property type="component" value="Unassembled WGS sequence"/>
</dbReference>
<comment type="caution">
    <text evidence="1">The sequence shown here is derived from an EMBL/GenBank/DDBJ whole genome shotgun (WGS) entry which is preliminary data.</text>
</comment>
<accession>A0ABV2MCP1</accession>
<sequence length="76" mass="8754">MLKTQMVETNPINGMAAMLAKFQSMGRKSDKRVETVDPAQHFDRTVTAKVNLARFMHWPHGSHEQNPLPRHFRIAI</sequence>
<keyword evidence="2" id="KW-1185">Reference proteome</keyword>
<name>A0ABV2MCP1_9HYPH</name>
<dbReference type="EMBL" id="JBEPMY010000001">
    <property type="protein sequence ID" value="MET3753102.1"/>
    <property type="molecule type" value="Genomic_DNA"/>
</dbReference>
<protein>
    <submittedName>
        <fullName evidence="1">Uncharacterized protein</fullName>
    </submittedName>
</protein>
<proteinExistence type="predicted"/>
<reference evidence="1 2" key="1">
    <citation type="submission" date="2024-06" db="EMBL/GenBank/DDBJ databases">
        <title>Genomic Encyclopedia of Type Strains, Phase IV (KMG-IV): sequencing the most valuable type-strain genomes for metagenomic binning, comparative biology and taxonomic classification.</title>
        <authorList>
            <person name="Goeker M."/>
        </authorList>
    </citation>
    <scope>NUCLEOTIDE SEQUENCE [LARGE SCALE GENOMIC DNA]</scope>
    <source>
        <strain evidence="1 2">DSM 29288</strain>
    </source>
</reference>